<feature type="compositionally biased region" description="Basic and acidic residues" evidence="6">
    <location>
        <begin position="254"/>
        <end position="264"/>
    </location>
</feature>
<accession>A0ABR3P598</accession>
<feature type="transmembrane region" description="Helical" evidence="7">
    <location>
        <begin position="418"/>
        <end position="442"/>
    </location>
</feature>
<evidence type="ECO:0000256" key="1">
    <source>
        <dbReference type="ARBA" id="ARBA00004141"/>
    </source>
</evidence>
<dbReference type="Pfam" id="PF07690">
    <property type="entry name" value="MFS_1"/>
    <property type="match status" value="1"/>
</dbReference>
<dbReference type="InterPro" id="IPR036259">
    <property type="entry name" value="MFS_trans_sf"/>
</dbReference>
<dbReference type="GeneID" id="95980165"/>
<dbReference type="RefSeq" id="XP_069197639.1">
    <property type="nucleotide sequence ID" value="XM_069346428.1"/>
</dbReference>
<sequence>MKADNHPHHGTERRLPVQQMLVLALARFGEPIAFTSIFPYLPEMIASLHVSEDQVPKWAGIAASMFPLAQTMTAVPWGRASDKYGRKPVILLGLTSTMITSLLWGFSRSLPMAIVARALAGAGNGNVGIIRTSVAEMVPWKELQPKAFSIMPLVWNIGSIFGPTMGGALANPFRIEPGEPLPLDASLLQRFPYALPNIIAASIFIFGIIIGILFLEETLAERRDQRDYGLLLGDELKHAVRRSVCSITRTFTRTTDDEPQREPLLKPTLSSSSATDEETGVVSKPKDVPPPPSIREVLHYQSIMNLIVYTLLALHNIAFDQLIPIFMHHPRQDQSHGNPAFAPPFRFSGGFGLDSRHIGLLFTLYGFWGMFVQFFVFPPIARRYGVLRCLRICAVLMPVVYFFVPFTALLPSQTLQQIAIFGFMVAKGCCTTFAFPSSTILLTNSASSLRILGTLNGLATSCGALGRAFGPAIGGTVFTLGIQRNFIIAPWWLLSAIAFVSAIPTFWLVEGDGFGGDDDDVEDSDEEDVADEDDQGASRKALATATAQEEEEEQEEGYGGVGPLLSRTNTASSITGASEDGYTSDGASRDQIRRQTSGTLQRKTSRKMSAPIGMNEPINRRYSTSLGQSFGSAGSYPG</sequence>
<feature type="compositionally biased region" description="Polar residues" evidence="6">
    <location>
        <begin position="621"/>
        <end position="632"/>
    </location>
</feature>
<feature type="region of interest" description="Disordered" evidence="6">
    <location>
        <begin position="517"/>
        <end position="638"/>
    </location>
</feature>
<feature type="compositionally biased region" description="Acidic residues" evidence="6">
    <location>
        <begin position="517"/>
        <end position="535"/>
    </location>
</feature>
<dbReference type="PANTHER" id="PTHR23504">
    <property type="entry name" value="MAJOR FACILITATOR SUPERFAMILY DOMAIN-CONTAINING PROTEIN 10"/>
    <property type="match status" value="1"/>
</dbReference>
<feature type="region of interest" description="Disordered" evidence="6">
    <location>
        <begin position="253"/>
        <end position="289"/>
    </location>
</feature>
<dbReference type="PROSITE" id="PS50850">
    <property type="entry name" value="MFS"/>
    <property type="match status" value="1"/>
</dbReference>
<dbReference type="InterPro" id="IPR011701">
    <property type="entry name" value="MFS"/>
</dbReference>
<evidence type="ECO:0000256" key="4">
    <source>
        <dbReference type="ARBA" id="ARBA00022989"/>
    </source>
</evidence>
<reference evidence="9 10" key="1">
    <citation type="submission" date="2024-07" db="EMBL/GenBank/DDBJ databases">
        <title>Draft sequence of the Neodothiora populina.</title>
        <authorList>
            <person name="Drown D.D."/>
            <person name="Schuette U.S."/>
            <person name="Buechlein A.B."/>
            <person name="Rusch D.R."/>
            <person name="Winton L.W."/>
            <person name="Adams G.A."/>
        </authorList>
    </citation>
    <scope>NUCLEOTIDE SEQUENCE [LARGE SCALE GENOMIC DNA]</scope>
    <source>
        <strain evidence="9 10">CPC 39397</strain>
    </source>
</reference>
<feature type="transmembrane region" description="Helical" evidence="7">
    <location>
        <begin position="193"/>
        <end position="215"/>
    </location>
</feature>
<dbReference type="InterPro" id="IPR020846">
    <property type="entry name" value="MFS_dom"/>
</dbReference>
<feature type="compositionally biased region" description="Polar residues" evidence="6">
    <location>
        <begin position="566"/>
        <end position="576"/>
    </location>
</feature>
<keyword evidence="5 7" id="KW-0472">Membrane</keyword>
<feature type="transmembrane region" description="Helical" evidence="7">
    <location>
        <begin position="489"/>
        <end position="509"/>
    </location>
</feature>
<evidence type="ECO:0000256" key="5">
    <source>
        <dbReference type="ARBA" id="ARBA00023136"/>
    </source>
</evidence>
<evidence type="ECO:0000256" key="3">
    <source>
        <dbReference type="ARBA" id="ARBA00022692"/>
    </source>
</evidence>
<comment type="caution">
    <text evidence="9">The sequence shown here is derived from an EMBL/GenBank/DDBJ whole genome shotgun (WGS) entry which is preliminary data.</text>
</comment>
<dbReference type="SUPFAM" id="SSF103473">
    <property type="entry name" value="MFS general substrate transporter"/>
    <property type="match status" value="1"/>
</dbReference>
<evidence type="ECO:0000313" key="9">
    <source>
        <dbReference type="EMBL" id="KAL1297957.1"/>
    </source>
</evidence>
<feature type="transmembrane region" description="Helical" evidence="7">
    <location>
        <begin position="153"/>
        <end position="173"/>
    </location>
</feature>
<organism evidence="9 10">
    <name type="scientific">Neodothiora populina</name>
    <dbReference type="NCBI Taxonomy" id="2781224"/>
    <lineage>
        <taxon>Eukaryota</taxon>
        <taxon>Fungi</taxon>
        <taxon>Dikarya</taxon>
        <taxon>Ascomycota</taxon>
        <taxon>Pezizomycotina</taxon>
        <taxon>Dothideomycetes</taxon>
        <taxon>Dothideomycetidae</taxon>
        <taxon>Dothideales</taxon>
        <taxon>Dothioraceae</taxon>
        <taxon>Neodothiora</taxon>
    </lineage>
</organism>
<protein>
    <recommendedName>
        <fullName evidence="8">Major facilitator superfamily (MFS) profile domain-containing protein</fullName>
    </recommendedName>
</protein>
<dbReference type="EMBL" id="JBFMKM010000014">
    <property type="protein sequence ID" value="KAL1297957.1"/>
    <property type="molecule type" value="Genomic_DNA"/>
</dbReference>
<feature type="transmembrane region" description="Helical" evidence="7">
    <location>
        <begin position="358"/>
        <end position="377"/>
    </location>
</feature>
<keyword evidence="2" id="KW-0813">Transport</keyword>
<evidence type="ECO:0000256" key="2">
    <source>
        <dbReference type="ARBA" id="ARBA00022448"/>
    </source>
</evidence>
<proteinExistence type="predicted"/>
<gene>
    <name evidence="9" type="ORF">AAFC00_006466</name>
</gene>
<name>A0ABR3P598_9PEZI</name>
<keyword evidence="4 7" id="KW-1133">Transmembrane helix</keyword>
<keyword evidence="10" id="KW-1185">Reference proteome</keyword>
<dbReference type="PANTHER" id="PTHR23504:SF8">
    <property type="entry name" value="TRANSPORTER, PUTATIVE (AFU_ORTHOLOGUE AFUA_1G03730)-RELATED"/>
    <property type="match status" value="1"/>
</dbReference>
<dbReference type="Proteomes" id="UP001562354">
    <property type="component" value="Unassembled WGS sequence"/>
</dbReference>
<keyword evidence="3 7" id="KW-0812">Transmembrane</keyword>
<feature type="transmembrane region" description="Helical" evidence="7">
    <location>
        <begin position="112"/>
        <end position="132"/>
    </location>
</feature>
<dbReference type="Gene3D" id="1.20.1250.20">
    <property type="entry name" value="MFS general substrate transporter like domains"/>
    <property type="match status" value="1"/>
</dbReference>
<feature type="transmembrane region" description="Helical" evidence="7">
    <location>
        <begin position="306"/>
        <end position="327"/>
    </location>
</feature>
<feature type="domain" description="Major facilitator superfamily (MFS) profile" evidence="8">
    <location>
        <begin position="19"/>
        <end position="513"/>
    </location>
</feature>
<evidence type="ECO:0000256" key="7">
    <source>
        <dbReference type="SAM" id="Phobius"/>
    </source>
</evidence>
<evidence type="ECO:0000256" key="6">
    <source>
        <dbReference type="SAM" id="MobiDB-lite"/>
    </source>
</evidence>
<feature type="transmembrane region" description="Helical" evidence="7">
    <location>
        <begin position="389"/>
        <end position="412"/>
    </location>
</feature>
<dbReference type="CDD" id="cd17330">
    <property type="entry name" value="MFS_SLC46_TetA_like"/>
    <property type="match status" value="1"/>
</dbReference>
<evidence type="ECO:0000259" key="8">
    <source>
        <dbReference type="PROSITE" id="PS50850"/>
    </source>
</evidence>
<comment type="subcellular location">
    <subcellularLocation>
        <location evidence="1">Membrane</location>
        <topology evidence="1">Multi-pass membrane protein</topology>
    </subcellularLocation>
</comment>
<feature type="transmembrane region" description="Helical" evidence="7">
    <location>
        <begin position="89"/>
        <end position="106"/>
    </location>
</feature>
<evidence type="ECO:0000313" key="10">
    <source>
        <dbReference type="Proteomes" id="UP001562354"/>
    </source>
</evidence>